<keyword evidence="2" id="KW-1185">Reference proteome</keyword>
<accession>A0ABS0AGU0</accession>
<dbReference type="Proteomes" id="UP000644441">
    <property type="component" value="Unassembled WGS sequence"/>
</dbReference>
<proteinExistence type="predicted"/>
<dbReference type="RefSeq" id="WP_142949899.1">
    <property type="nucleotide sequence ID" value="NZ_ARXR01000014.1"/>
</dbReference>
<evidence type="ECO:0000313" key="2">
    <source>
        <dbReference type="Proteomes" id="UP000644441"/>
    </source>
</evidence>
<organism evidence="1 2">
    <name type="scientific">Alloalcanivorax venustensis ISO4</name>
    <dbReference type="NCBI Taxonomy" id="1177184"/>
    <lineage>
        <taxon>Bacteria</taxon>
        <taxon>Pseudomonadati</taxon>
        <taxon>Pseudomonadota</taxon>
        <taxon>Gammaproteobacteria</taxon>
        <taxon>Oceanospirillales</taxon>
        <taxon>Alcanivoracaceae</taxon>
        <taxon>Alloalcanivorax</taxon>
    </lineage>
</organism>
<dbReference type="EMBL" id="ARXR01000014">
    <property type="protein sequence ID" value="MBF5053324.1"/>
    <property type="molecule type" value="Genomic_DNA"/>
</dbReference>
<gene>
    <name evidence="1" type="ORF">ISO4_01926</name>
</gene>
<comment type="caution">
    <text evidence="1">The sequence shown here is derived from an EMBL/GenBank/DDBJ whole genome shotgun (WGS) entry which is preliminary data.</text>
</comment>
<sequence length="186" mass="21487">MEQAIKRKPNVHAFLYIYRNHAAQFWWCAVPYVDSQGRRRQRRRSFRDSRLGGKNAALTAARAWRDQAITDPRVRVAMGDRRPLVLYAGDDSGRIGDGGNPFGLVGVTATFREKPLGGNFSVTANRGRKKWFSMRRYGGYGAFRRAVLQRCKWVGAPVPDDDELRHRYQQWARDNEARLRRHGLEP</sequence>
<evidence type="ECO:0000313" key="1">
    <source>
        <dbReference type="EMBL" id="MBF5053324.1"/>
    </source>
</evidence>
<protein>
    <submittedName>
        <fullName evidence="1">Uncharacterized protein</fullName>
    </submittedName>
</protein>
<name>A0ABS0AGU0_9GAMM</name>
<reference evidence="1 2" key="1">
    <citation type="submission" date="2012-09" db="EMBL/GenBank/DDBJ databases">
        <title>Genome Sequence of alkane-degrading Bacterium Alcanivorax venustensis ISO4.</title>
        <authorList>
            <person name="Lai Q."/>
            <person name="Shao Z."/>
        </authorList>
    </citation>
    <scope>NUCLEOTIDE SEQUENCE [LARGE SCALE GENOMIC DNA]</scope>
    <source>
        <strain evidence="1 2">ISO4</strain>
    </source>
</reference>